<comment type="caution">
    <text evidence="3">The sequence shown here is derived from an EMBL/GenBank/DDBJ whole genome shotgun (WGS) entry which is preliminary data.</text>
</comment>
<feature type="region of interest" description="Disordered" evidence="1">
    <location>
        <begin position="273"/>
        <end position="296"/>
    </location>
</feature>
<dbReference type="STRING" id="454136.NIES2119_05700"/>
<accession>A0A1U7IQP6</accession>
<feature type="compositionally biased region" description="Low complexity" evidence="1">
    <location>
        <begin position="322"/>
        <end position="341"/>
    </location>
</feature>
<feature type="region of interest" description="Disordered" evidence="1">
    <location>
        <begin position="1"/>
        <end position="65"/>
    </location>
</feature>
<organism evidence="3 4">
    <name type="scientific">[Phormidium ambiguum] IAM M-71</name>
    <dbReference type="NCBI Taxonomy" id="454136"/>
    <lineage>
        <taxon>Bacteria</taxon>
        <taxon>Bacillati</taxon>
        <taxon>Cyanobacteriota</taxon>
        <taxon>Cyanophyceae</taxon>
        <taxon>Oscillatoriophycideae</taxon>
        <taxon>Aerosakkonematales</taxon>
        <taxon>Aerosakkonemataceae</taxon>
        <taxon>Floridanema</taxon>
    </lineage>
</organism>
<dbReference type="RefSeq" id="WP_073592462.1">
    <property type="nucleotide sequence ID" value="NZ_MRCE01000004.1"/>
</dbReference>
<feature type="compositionally biased region" description="Polar residues" evidence="1">
    <location>
        <begin position="54"/>
        <end position="65"/>
    </location>
</feature>
<evidence type="ECO:0000313" key="4">
    <source>
        <dbReference type="Proteomes" id="UP000185860"/>
    </source>
</evidence>
<evidence type="ECO:0000259" key="2">
    <source>
        <dbReference type="Pfam" id="PF19266"/>
    </source>
</evidence>
<evidence type="ECO:0000256" key="1">
    <source>
        <dbReference type="SAM" id="MobiDB-lite"/>
    </source>
</evidence>
<feature type="compositionally biased region" description="Polar residues" evidence="1">
    <location>
        <begin position="25"/>
        <end position="43"/>
    </location>
</feature>
<feature type="region of interest" description="Disordered" evidence="1">
    <location>
        <begin position="319"/>
        <end position="395"/>
    </location>
</feature>
<dbReference type="Pfam" id="PF19266">
    <property type="entry name" value="CIS_tube"/>
    <property type="match status" value="1"/>
</dbReference>
<feature type="compositionally biased region" description="Low complexity" evidence="1">
    <location>
        <begin position="1"/>
        <end position="20"/>
    </location>
</feature>
<feature type="domain" description="Contractile injection system tube protein N-terminal" evidence="2">
    <location>
        <begin position="139"/>
        <end position="274"/>
    </location>
</feature>
<sequence>MPVQKNNNKNIKGNNPTKPNKPSRRTNNQSSAINKKSQKSNDSSIKKKPVYNPPENSGNQQKPTVYSQVDNALQKGSKFLDKANNTIQKFDRTTNRIIELFEGGTNRKPESLQPFKVVTKLATATNERLVKAQLRPEDNPNQAIEFMFNPTDLQFNRSVEIKEQEGVKTQKGLPKVNFAFVQAWTLKLSNLLFDTYEQRTDVIEEIQPILDTVDFTKFSGNQTVKRPPVYYFTWGERDYLRCMVNSISYKLTMFLPDGTPVRALVNLDLKEVDDSPTFKTPDPKAAQSEESKAGSNLFGGIMGMGFNYMKNTINKIKNQEQSSPKNSTNSKSNLPNKKSLSGSTTSTRGKKRPGSTTSTGGKKRPGSATLTGGKKRLGSTTSARKSSSIKKGKKK</sequence>
<evidence type="ECO:0000313" key="3">
    <source>
        <dbReference type="EMBL" id="OKH39740.1"/>
    </source>
</evidence>
<dbReference type="Proteomes" id="UP000185860">
    <property type="component" value="Unassembled WGS sequence"/>
</dbReference>
<protein>
    <recommendedName>
        <fullName evidence="2">Contractile injection system tube protein N-terminal domain-containing protein</fullName>
    </recommendedName>
</protein>
<proteinExistence type="predicted"/>
<name>A0A1U7IQP6_9CYAN</name>
<dbReference type="InterPro" id="IPR045361">
    <property type="entry name" value="CIS_tube_prot_N"/>
</dbReference>
<dbReference type="AlphaFoldDB" id="A0A1U7IQP6"/>
<dbReference type="EMBL" id="MRCE01000004">
    <property type="protein sequence ID" value="OKH39740.1"/>
    <property type="molecule type" value="Genomic_DNA"/>
</dbReference>
<gene>
    <name evidence="3" type="ORF">NIES2119_05700</name>
</gene>
<reference evidence="3 4" key="1">
    <citation type="submission" date="2016-11" db="EMBL/GenBank/DDBJ databases">
        <title>Draft Genome Sequences of Nine Cyanobacterial Strains from Diverse Habitats.</title>
        <authorList>
            <person name="Zhu T."/>
            <person name="Hou S."/>
            <person name="Lu X."/>
            <person name="Hess W.R."/>
        </authorList>
    </citation>
    <scope>NUCLEOTIDE SEQUENCE [LARGE SCALE GENOMIC DNA]</scope>
    <source>
        <strain evidence="3 4">IAM M-71</strain>
    </source>
</reference>